<name>A0AA41Q299_9ACTN</name>
<feature type="compositionally biased region" description="Basic and acidic residues" evidence="1">
    <location>
        <begin position="1"/>
        <end position="12"/>
    </location>
</feature>
<feature type="region of interest" description="Disordered" evidence="1">
    <location>
        <begin position="1"/>
        <end position="27"/>
    </location>
</feature>
<keyword evidence="3" id="KW-1185">Reference proteome</keyword>
<reference evidence="2" key="1">
    <citation type="submission" date="2022-01" db="EMBL/GenBank/DDBJ databases">
        <title>Genome-Based Taxonomic Classification of the Phylum Actinobacteria.</title>
        <authorList>
            <person name="Gao Y."/>
        </authorList>
    </citation>
    <scope>NUCLEOTIDE SEQUENCE</scope>
    <source>
        <strain evidence="2">KLBMP 8922</strain>
    </source>
</reference>
<evidence type="ECO:0000313" key="2">
    <source>
        <dbReference type="EMBL" id="MCF2528777.1"/>
    </source>
</evidence>
<accession>A0AA41Q299</accession>
<gene>
    <name evidence="2" type="ORF">LZ495_16360</name>
</gene>
<organism evidence="2 3">
    <name type="scientific">Yinghuangia soli</name>
    <dbReference type="NCBI Taxonomy" id="2908204"/>
    <lineage>
        <taxon>Bacteria</taxon>
        <taxon>Bacillati</taxon>
        <taxon>Actinomycetota</taxon>
        <taxon>Actinomycetes</taxon>
        <taxon>Kitasatosporales</taxon>
        <taxon>Streptomycetaceae</taxon>
        <taxon>Yinghuangia</taxon>
    </lineage>
</organism>
<dbReference type="EMBL" id="JAKFHA010000008">
    <property type="protein sequence ID" value="MCF2528777.1"/>
    <property type="molecule type" value="Genomic_DNA"/>
</dbReference>
<proteinExistence type="predicted"/>
<evidence type="ECO:0000313" key="3">
    <source>
        <dbReference type="Proteomes" id="UP001165378"/>
    </source>
</evidence>
<dbReference type="Proteomes" id="UP001165378">
    <property type="component" value="Unassembled WGS sequence"/>
</dbReference>
<comment type="caution">
    <text evidence="2">The sequence shown here is derived from an EMBL/GenBank/DDBJ whole genome shotgun (WGS) entry which is preliminary data.</text>
</comment>
<evidence type="ECO:0000256" key="1">
    <source>
        <dbReference type="SAM" id="MobiDB-lite"/>
    </source>
</evidence>
<dbReference type="AlphaFoldDB" id="A0AA41Q299"/>
<sequence>MKQGDLEGDRPMTHTPESAGTPDDGDQTVIDALARANIVALAAELVERGCPAEGLIDPDAAEEDDEERAEYRMFAVQVHPGLERWVAMPGVDLALVRAAGPDDPWAVECDMDPYAWPDLIAELADDALGWIAFGRNLALVRDELARRGLVFHDKDVSTDVDACGGGYEAFTLHAPNSVVIRLGVPNREAGPGSRAELFVNGYGHLFEQAIESILQAAATP</sequence>
<dbReference type="RefSeq" id="WP_235052944.1">
    <property type="nucleotide sequence ID" value="NZ_JAKFHA010000008.1"/>
</dbReference>
<protein>
    <submittedName>
        <fullName evidence="2">Uncharacterized protein</fullName>
    </submittedName>
</protein>